<comment type="caution">
    <text evidence="1">The sequence shown here is derived from an EMBL/GenBank/DDBJ whole genome shotgun (WGS) entry which is preliminary data.</text>
</comment>
<accession>A0AAE1VB31</accession>
<evidence type="ECO:0000313" key="2">
    <source>
        <dbReference type="Proteomes" id="UP001291623"/>
    </source>
</evidence>
<dbReference type="AlphaFoldDB" id="A0AAE1VB31"/>
<protein>
    <submittedName>
        <fullName evidence="1">Uncharacterized protein</fullName>
    </submittedName>
</protein>
<name>A0AAE1VB31_9SOLA</name>
<proteinExistence type="predicted"/>
<gene>
    <name evidence="1" type="ORF">RND71_018519</name>
</gene>
<dbReference type="Proteomes" id="UP001291623">
    <property type="component" value="Unassembled WGS sequence"/>
</dbReference>
<dbReference type="EMBL" id="JAVYJV010000009">
    <property type="protein sequence ID" value="KAK4363278.1"/>
    <property type="molecule type" value="Genomic_DNA"/>
</dbReference>
<organism evidence="1 2">
    <name type="scientific">Anisodus tanguticus</name>
    <dbReference type="NCBI Taxonomy" id="243964"/>
    <lineage>
        <taxon>Eukaryota</taxon>
        <taxon>Viridiplantae</taxon>
        <taxon>Streptophyta</taxon>
        <taxon>Embryophyta</taxon>
        <taxon>Tracheophyta</taxon>
        <taxon>Spermatophyta</taxon>
        <taxon>Magnoliopsida</taxon>
        <taxon>eudicotyledons</taxon>
        <taxon>Gunneridae</taxon>
        <taxon>Pentapetalae</taxon>
        <taxon>asterids</taxon>
        <taxon>lamiids</taxon>
        <taxon>Solanales</taxon>
        <taxon>Solanaceae</taxon>
        <taxon>Solanoideae</taxon>
        <taxon>Hyoscyameae</taxon>
        <taxon>Anisodus</taxon>
    </lineage>
</organism>
<sequence length="290" mass="32475">MERILTLEYFYIIKGSRLEFSAQVSRLEAQARGARGSSLGAWGSRLNTRARCSRLVARAHGSRLEARGSRVSRFKSRGLGLEVRGSGLVGVVYLDQGLELVVHSNVEQVDDQQGRNIEKGKKVNIVENSVHQGNWNVVKDRRVFSDPSKSKEGDVTTKKKFNILQEEEKTNGSNKDTTVPEEMVLGQETNNGDIAVFMSNRAEKTKKKGSEQLCNEGSKTEGEKEWRTIQNDNVTTMEWVENSLFGHKTKVEVVKEDNVDEQMNVSDQQVNVNNDTEEMNISGVVEKPGD</sequence>
<evidence type="ECO:0000313" key="1">
    <source>
        <dbReference type="EMBL" id="KAK4363278.1"/>
    </source>
</evidence>
<keyword evidence="2" id="KW-1185">Reference proteome</keyword>
<reference evidence="1" key="1">
    <citation type="submission" date="2023-12" db="EMBL/GenBank/DDBJ databases">
        <title>Genome assembly of Anisodus tanguticus.</title>
        <authorList>
            <person name="Wang Y.-J."/>
        </authorList>
    </citation>
    <scope>NUCLEOTIDE SEQUENCE</scope>
    <source>
        <strain evidence="1">KB-2021</strain>
        <tissue evidence="1">Leaf</tissue>
    </source>
</reference>